<feature type="compositionally biased region" description="Basic and acidic residues" evidence="1">
    <location>
        <begin position="56"/>
        <end position="71"/>
    </location>
</feature>
<proteinExistence type="predicted"/>
<dbReference type="EMBL" id="MG011691">
    <property type="protein sequence ID" value="AVK77138.1"/>
    <property type="molecule type" value="Genomic_DNA"/>
</dbReference>
<reference evidence="2" key="1">
    <citation type="journal article" date="2018" name="Nat. Commun.">
        <title>Diversity and evolution of the emerging Pandoraviridae family.</title>
        <authorList>
            <person name="Legendre M."/>
            <person name="Fabre E."/>
            <person name="Poirot O."/>
            <person name="Jeudy S."/>
            <person name="Lartigue A."/>
            <person name="Alempic J.M."/>
            <person name="Beucher L."/>
            <person name="Philippe N."/>
            <person name="Bertaux L."/>
            <person name="Christo-Foroux E."/>
            <person name="Labadie K."/>
            <person name="Coute Y."/>
            <person name="Abergel C."/>
            <person name="Claverie J.M."/>
        </authorList>
    </citation>
    <scope>NUCLEOTIDE SEQUENCE [LARGE SCALE GENOMIC DNA]</scope>
    <source>
        <strain evidence="2">Macleodensis</strain>
    </source>
</reference>
<dbReference type="Proteomes" id="UP000249758">
    <property type="component" value="Segment"/>
</dbReference>
<dbReference type="GeneID" id="36841593"/>
<evidence type="ECO:0000256" key="1">
    <source>
        <dbReference type="SAM" id="MobiDB-lite"/>
    </source>
</evidence>
<accession>A0A2U7UF90</accession>
<dbReference type="RefSeq" id="YP_009481134.1">
    <property type="nucleotide sequence ID" value="NC_037665.1"/>
</dbReference>
<sequence length="177" mass="19785">MGQDFYCIMYVYAEAKVDDLVDRTAWEVSGMSLADYLNKTIPRDKGDNKWLPGVVSEDHTTESLCGEHADTDSDGSGDDDNDSDASERDKDDENALVDLPAVGSKRKADTKDGNKREAKKRAKAAEKWNQAFVVIDEMGLDCYKGREDEGLVTADLRKFAQWLNLAYYECYVCAGSR</sequence>
<organism evidence="2">
    <name type="scientific">Pandoravirus macleodensis</name>
    <dbReference type="NCBI Taxonomy" id="2107707"/>
    <lineage>
        <taxon>Viruses</taxon>
        <taxon>Pandoravirus</taxon>
    </lineage>
</organism>
<feature type="compositionally biased region" description="Basic and acidic residues" evidence="1">
    <location>
        <begin position="106"/>
        <end position="116"/>
    </location>
</feature>
<protein>
    <submittedName>
        <fullName evidence="2">Uncharacterized protein</fullName>
    </submittedName>
</protein>
<name>A0A2U7UF90_9VIRU</name>
<feature type="compositionally biased region" description="Acidic residues" evidence="1">
    <location>
        <begin position="72"/>
        <end position="84"/>
    </location>
</feature>
<dbReference type="KEGG" id="vg:36841593"/>
<evidence type="ECO:0000313" key="2">
    <source>
        <dbReference type="EMBL" id="AVK77138.1"/>
    </source>
</evidence>
<feature type="region of interest" description="Disordered" evidence="1">
    <location>
        <begin position="47"/>
        <end position="121"/>
    </location>
</feature>
<gene>
    <name evidence="2" type="ORF">pmac_cds_450</name>
</gene>